<evidence type="ECO:0000313" key="4">
    <source>
        <dbReference type="WormBase" id="CBG15011"/>
    </source>
</evidence>
<accession>A8XL73</accession>
<feature type="region of interest" description="Disordered" evidence="1">
    <location>
        <begin position="1"/>
        <end position="37"/>
    </location>
</feature>
<dbReference type="EMBL" id="HE600932">
    <property type="protein sequence ID" value="CAP33398.2"/>
    <property type="molecule type" value="Genomic_DNA"/>
</dbReference>
<dbReference type="OMA" id="WKLCDEV"/>
<evidence type="ECO:0000256" key="1">
    <source>
        <dbReference type="SAM" id="MobiDB-lite"/>
    </source>
</evidence>
<proteinExistence type="predicted"/>
<dbReference type="AlphaFoldDB" id="A8XL73"/>
<reference evidence="2 3" key="1">
    <citation type="journal article" date="2003" name="PLoS Biol.">
        <title>The genome sequence of Caenorhabditis briggsae: a platform for comparative genomics.</title>
        <authorList>
            <person name="Stein L.D."/>
            <person name="Bao Z."/>
            <person name="Blasiar D."/>
            <person name="Blumenthal T."/>
            <person name="Brent M.R."/>
            <person name="Chen N."/>
            <person name="Chinwalla A."/>
            <person name="Clarke L."/>
            <person name="Clee C."/>
            <person name="Coghlan A."/>
            <person name="Coulson A."/>
            <person name="D'Eustachio P."/>
            <person name="Fitch D.H."/>
            <person name="Fulton L.A."/>
            <person name="Fulton R.E."/>
            <person name="Griffiths-Jones S."/>
            <person name="Harris T.W."/>
            <person name="Hillier L.W."/>
            <person name="Kamath R."/>
            <person name="Kuwabara P.E."/>
            <person name="Mardis E.R."/>
            <person name="Marra M.A."/>
            <person name="Miner T.L."/>
            <person name="Minx P."/>
            <person name="Mullikin J.C."/>
            <person name="Plumb R.W."/>
            <person name="Rogers J."/>
            <person name="Schein J.E."/>
            <person name="Sohrmann M."/>
            <person name="Spieth J."/>
            <person name="Stajich J.E."/>
            <person name="Wei C."/>
            <person name="Willey D."/>
            <person name="Wilson R.K."/>
            <person name="Durbin R."/>
            <person name="Waterston R.H."/>
        </authorList>
    </citation>
    <scope>NUCLEOTIDE SEQUENCE [LARGE SCALE GENOMIC DNA]</scope>
    <source>
        <strain evidence="2 3">AF16</strain>
    </source>
</reference>
<dbReference type="WormBase" id="CBG15011">
    <property type="protein sequence ID" value="CBP18292"/>
    <property type="gene ID" value="WBGene00035368"/>
    <property type="gene designation" value="Cbr-sna-2"/>
</dbReference>
<dbReference type="STRING" id="6238.A8XL73"/>
<evidence type="ECO:0000313" key="2">
    <source>
        <dbReference type="EMBL" id="CAP33398.2"/>
    </source>
</evidence>
<feature type="region of interest" description="Disordered" evidence="1">
    <location>
        <begin position="509"/>
        <end position="617"/>
    </location>
</feature>
<dbReference type="Proteomes" id="UP000008549">
    <property type="component" value="Unassembled WGS sequence"/>
</dbReference>
<feature type="compositionally biased region" description="Low complexity" evidence="1">
    <location>
        <begin position="574"/>
        <end position="584"/>
    </location>
</feature>
<dbReference type="InParanoid" id="A8XL73"/>
<dbReference type="HOGENOM" id="CLU_404522_0_0_1"/>
<organism evidence="2 3">
    <name type="scientific">Caenorhabditis briggsae</name>
    <dbReference type="NCBI Taxonomy" id="6238"/>
    <lineage>
        <taxon>Eukaryota</taxon>
        <taxon>Metazoa</taxon>
        <taxon>Ecdysozoa</taxon>
        <taxon>Nematoda</taxon>
        <taxon>Chromadorea</taxon>
        <taxon>Rhabditida</taxon>
        <taxon>Rhabditina</taxon>
        <taxon>Rhabditomorpha</taxon>
        <taxon>Rhabditoidea</taxon>
        <taxon>Rhabditidae</taxon>
        <taxon>Peloderinae</taxon>
        <taxon>Caenorhabditis</taxon>
    </lineage>
</organism>
<evidence type="ECO:0000313" key="3">
    <source>
        <dbReference type="Proteomes" id="UP000008549"/>
    </source>
</evidence>
<feature type="compositionally biased region" description="Basic residues" evidence="1">
    <location>
        <begin position="596"/>
        <end position="610"/>
    </location>
</feature>
<name>A8XL73_CAEBR</name>
<dbReference type="FunCoup" id="A8XL73">
    <property type="interactions" value="349"/>
</dbReference>
<protein>
    <submittedName>
        <fullName evidence="2">Protein CBR-SNA-2</fullName>
    </submittedName>
</protein>
<feature type="compositionally biased region" description="Low complexity" evidence="1">
    <location>
        <begin position="524"/>
        <end position="536"/>
    </location>
</feature>
<sequence length="680" mass="75987">MVEENQETPLEVASDPQITDSELPEAPENEKNEKSLRTITVQNLRHPGGYLSSRQFQSLLNKSVEFQAKFSRPEDSDERQIKTGSIEIVFATFETARDAYTSLQKMAIDGYRPEALVDSRFLSTELSTPSKRQFFEISNDSRLVFLLDAPKSLDLDMISYFFKDERPIHFQILPMPTGNGLYQVEVLMSSREVAEEILAREEATFSISDEDGDYVVTLLSPREYGLYSKMDDIRASTTSRSSAPAVIPRVTPSSESIGQLAPEIDEDVVLKRLLEIIAEENLNFGEIEEIHAKDELYRLCDRVSEEYDGIPDSILKPAMGTALQRHLNQTELHWMRNQIEGLLRMWKLEILNEEIYKRETMVEMKAANYQPVFEAEKKETNSKGAQKRQKAARAQMGVGAFLTAHRDRLIVESGDVEMDSDDDGNVMIGGEALSFDSWARITKTKASGVVRANEDGSKKIGNGGLTKKQMRQARLVEGMNQDEYKQWRKEKSSARKADIKQRIMARGAVIEGEEGEEGHVDSEAVAAPAPATSSAPAAPPVKKDLDEGEIDSDEERKEAALTKKPPATKRHATSDSSESSTSSSSEEDPDGPIDARKRRKMRRKKDRKLPRAAMTTSTTPQVNLEFRQMFENRKAIIAQMSPAHKAAFASALNQVSIAQNNGGAQAKASQVITSMMSGFK</sequence>
<gene>
    <name evidence="4" type="primary">sna-2</name>
    <name evidence="2" type="synonym">Cbr-sna-2</name>
    <name evidence="4" type="ORF">CBG15011</name>
    <name evidence="2" type="ORF">CBG_15011</name>
</gene>
<dbReference type="eggNOG" id="ENOG502SGAF">
    <property type="taxonomic scope" value="Eukaryota"/>
</dbReference>
<keyword evidence="3" id="KW-1185">Reference proteome</keyword>
<reference evidence="2 3" key="2">
    <citation type="journal article" date="2011" name="PLoS Genet.">
        <title>Caenorhabditis briggsae recombinant inbred line genotypes reveal inter-strain incompatibility and the evolution of recombination.</title>
        <authorList>
            <person name="Ross J.A."/>
            <person name="Koboldt D.C."/>
            <person name="Staisch J.E."/>
            <person name="Chamberlin H.M."/>
            <person name="Gupta B.P."/>
            <person name="Miller R.D."/>
            <person name="Baird S.E."/>
            <person name="Haag E.S."/>
        </authorList>
    </citation>
    <scope>NUCLEOTIDE SEQUENCE [LARGE SCALE GENOMIC DNA]</scope>
    <source>
        <strain evidence="2 3">AF16</strain>
    </source>
</reference>